<sequence>MSQPTNSPRKERPLAQSQQSKRLSPSLTYVFRQAHKARDAGAGASGSEGGLRSGALRATQRAIINEADLRRDVAQDVETLLNCISLESALNLHDFPHVRESALNYGFPSIASRTMDELERSGLESEIERVLRTFEPRLIASSLRVQRDRRVDAVELKIRYVVQADLACEPVALPIEFVADVEVTTGKIQIKTR</sequence>
<feature type="region of interest" description="Disordered" evidence="1">
    <location>
        <begin position="1"/>
        <end position="25"/>
    </location>
</feature>
<dbReference type="KEGG" id="mhey:H2LOC_017160"/>
<reference evidence="3 4" key="1">
    <citation type="submission" date="2019-11" db="EMBL/GenBank/DDBJ databases">
        <title>The genome sequence of Methylocystis heyeri.</title>
        <authorList>
            <person name="Oshkin I.Y."/>
            <person name="Miroshnikov K."/>
            <person name="Dedysh S.N."/>
        </authorList>
    </citation>
    <scope>NUCLEOTIDE SEQUENCE [LARGE SCALE GENOMIC DNA]</scope>
    <source>
        <strain evidence="3 4">H2</strain>
    </source>
</reference>
<evidence type="ECO:0000313" key="3">
    <source>
        <dbReference type="EMBL" id="QGM47277.1"/>
    </source>
</evidence>
<dbReference type="InterPro" id="IPR007048">
    <property type="entry name" value="IraD/Gp25-like"/>
</dbReference>
<evidence type="ECO:0000256" key="1">
    <source>
        <dbReference type="SAM" id="MobiDB-lite"/>
    </source>
</evidence>
<dbReference type="InterPro" id="IPR053176">
    <property type="entry name" value="T6SS_TssE1-like"/>
</dbReference>
<feature type="compositionally biased region" description="Polar residues" evidence="1">
    <location>
        <begin position="15"/>
        <end position="25"/>
    </location>
</feature>
<gene>
    <name evidence="3" type="ORF">H2LOC_017160</name>
</gene>
<protein>
    <submittedName>
        <fullName evidence="3">Type VI secretion system baseplate subunit TssE</fullName>
    </submittedName>
</protein>
<organism evidence="3 4">
    <name type="scientific">Methylocystis heyeri</name>
    <dbReference type="NCBI Taxonomy" id="391905"/>
    <lineage>
        <taxon>Bacteria</taxon>
        <taxon>Pseudomonadati</taxon>
        <taxon>Pseudomonadota</taxon>
        <taxon>Alphaproteobacteria</taxon>
        <taxon>Hyphomicrobiales</taxon>
        <taxon>Methylocystaceae</taxon>
        <taxon>Methylocystis</taxon>
    </lineage>
</organism>
<dbReference type="OrthoDB" id="119583at2"/>
<name>A0A6B8KHY3_9HYPH</name>
<proteinExistence type="predicted"/>
<dbReference type="EMBL" id="CP046052">
    <property type="protein sequence ID" value="QGM47277.1"/>
    <property type="molecule type" value="Genomic_DNA"/>
</dbReference>
<dbReference type="SUPFAM" id="SSF160719">
    <property type="entry name" value="gpW/gp25-like"/>
    <property type="match status" value="1"/>
</dbReference>
<evidence type="ECO:0000313" key="4">
    <source>
        <dbReference type="Proteomes" id="UP000309061"/>
    </source>
</evidence>
<evidence type="ECO:0000259" key="2">
    <source>
        <dbReference type="Pfam" id="PF04965"/>
    </source>
</evidence>
<feature type="domain" description="IraD/Gp25-like" evidence="2">
    <location>
        <begin position="68"/>
        <end position="165"/>
    </location>
</feature>
<dbReference type="PANTHER" id="PTHR38595">
    <property type="entry name" value="CYTOPLASMIC PROTEIN-RELATED"/>
    <property type="match status" value="1"/>
</dbReference>
<dbReference type="Pfam" id="PF04965">
    <property type="entry name" value="GPW_gp25"/>
    <property type="match status" value="1"/>
</dbReference>
<dbReference type="PANTHER" id="PTHR38595:SF1">
    <property type="entry name" value="TYPE VI SECRETION SYSTEM COMPONENT TSSE1"/>
    <property type="match status" value="1"/>
</dbReference>
<dbReference type="AlphaFoldDB" id="A0A6B8KHY3"/>
<keyword evidence="4" id="KW-1185">Reference proteome</keyword>
<accession>A0A6B8KHY3</accession>
<dbReference type="Proteomes" id="UP000309061">
    <property type="component" value="Chromosome"/>
</dbReference>